<organism evidence="2">
    <name type="scientific">Arion vulgaris</name>
    <dbReference type="NCBI Taxonomy" id="1028688"/>
    <lineage>
        <taxon>Eukaryota</taxon>
        <taxon>Metazoa</taxon>
        <taxon>Spiralia</taxon>
        <taxon>Lophotrochozoa</taxon>
        <taxon>Mollusca</taxon>
        <taxon>Gastropoda</taxon>
        <taxon>Heterobranchia</taxon>
        <taxon>Euthyneura</taxon>
        <taxon>Panpulmonata</taxon>
        <taxon>Eupulmonata</taxon>
        <taxon>Stylommatophora</taxon>
        <taxon>Helicina</taxon>
        <taxon>Arionoidea</taxon>
        <taxon>Arionidae</taxon>
        <taxon>Arion</taxon>
    </lineage>
</organism>
<proteinExistence type="predicted"/>
<evidence type="ECO:0000313" key="2">
    <source>
        <dbReference type="EMBL" id="CEK77650.1"/>
    </source>
</evidence>
<dbReference type="EMBL" id="HACG01030785">
    <property type="protein sequence ID" value="CEK77650.1"/>
    <property type="molecule type" value="Transcribed_RNA"/>
</dbReference>
<reference evidence="2" key="1">
    <citation type="submission" date="2014-12" db="EMBL/GenBank/DDBJ databases">
        <title>Insight into the proteome of Arion vulgaris.</title>
        <authorList>
            <person name="Aradska J."/>
            <person name="Bulat T."/>
            <person name="Smidak R."/>
            <person name="Sarate P."/>
            <person name="Gangsoo J."/>
            <person name="Sialana F."/>
            <person name="Bilban M."/>
            <person name="Lubec G."/>
        </authorList>
    </citation>
    <scope>NUCLEOTIDE SEQUENCE</scope>
    <source>
        <tissue evidence="2">Skin</tissue>
    </source>
</reference>
<feature type="region of interest" description="Disordered" evidence="1">
    <location>
        <begin position="96"/>
        <end position="155"/>
    </location>
</feature>
<accession>A0A0B7ACG7</accession>
<dbReference type="AlphaFoldDB" id="A0A0B7ACG7"/>
<name>A0A0B7ACG7_9EUPU</name>
<feature type="compositionally biased region" description="Polar residues" evidence="1">
    <location>
        <begin position="294"/>
        <end position="304"/>
    </location>
</feature>
<evidence type="ECO:0000256" key="1">
    <source>
        <dbReference type="SAM" id="MobiDB-lite"/>
    </source>
</evidence>
<feature type="compositionally biased region" description="Basic and acidic residues" evidence="1">
    <location>
        <begin position="100"/>
        <end position="110"/>
    </location>
</feature>
<protein>
    <submittedName>
        <fullName evidence="2">Uncharacterized protein</fullName>
    </submittedName>
</protein>
<dbReference type="EMBL" id="HACG01030791">
    <property type="protein sequence ID" value="CEK77656.1"/>
    <property type="molecule type" value="Transcribed_RNA"/>
</dbReference>
<feature type="compositionally biased region" description="Polar residues" evidence="1">
    <location>
        <begin position="30"/>
        <end position="40"/>
    </location>
</feature>
<sequence>MDTKCNRPAHHVDVLHQYYLNGNLKQLGNRASRTSVTNRGSASSDISSPPDSPGYAGQGQYGLQHPTGHTHYQENKPFAYVTGVNAQQTVKVHNLTEANIKGRMERDASPHNRRGSRRSEGNGSSSDYQRLAHDDDDSVSDLQNDGTVYQRIDRNRIASTPDSYITGEQSYHQSGSFQAGNNFRQSEGIYGQFVEPSSSGQHRPSLRYVPPPVVPGLQTDYGRGDAVGTREQQHRHHPQQKVKAPSVPAPPPPPPPLRASSSTSQPPMNHHVDLNSVPAGVRSPRSESPGRTACATQHHSQKQPITLATMDEIAQVKLRTV</sequence>
<feature type="region of interest" description="Disordered" evidence="1">
    <location>
        <begin position="30"/>
        <end position="72"/>
    </location>
</feature>
<gene>
    <name evidence="2" type="primary">ORF105896</name>
    <name evidence="3" type="synonym">ORF105924</name>
</gene>
<feature type="region of interest" description="Disordered" evidence="1">
    <location>
        <begin position="193"/>
        <end position="304"/>
    </location>
</feature>
<feature type="compositionally biased region" description="Pro residues" evidence="1">
    <location>
        <begin position="247"/>
        <end position="257"/>
    </location>
</feature>
<evidence type="ECO:0000313" key="3">
    <source>
        <dbReference type="EMBL" id="CEK77656.1"/>
    </source>
</evidence>